<dbReference type="AlphaFoldDB" id="A0A382GNK6"/>
<sequence>MPNFFIWSLKSSASKRSKLKAKTFT</sequence>
<organism evidence="1">
    <name type="scientific">marine metagenome</name>
    <dbReference type="NCBI Taxonomy" id="408172"/>
    <lineage>
        <taxon>unclassified sequences</taxon>
        <taxon>metagenomes</taxon>
        <taxon>ecological metagenomes</taxon>
    </lineage>
</organism>
<reference evidence="1" key="1">
    <citation type="submission" date="2018-05" db="EMBL/GenBank/DDBJ databases">
        <authorList>
            <person name="Lanie J.A."/>
            <person name="Ng W.-L."/>
            <person name="Kazmierczak K.M."/>
            <person name="Andrzejewski T.M."/>
            <person name="Davidsen T.M."/>
            <person name="Wayne K.J."/>
            <person name="Tettelin H."/>
            <person name="Glass J.I."/>
            <person name="Rusch D."/>
            <person name="Podicherti R."/>
            <person name="Tsui H.-C.T."/>
            <person name="Winkler M.E."/>
        </authorList>
    </citation>
    <scope>NUCLEOTIDE SEQUENCE</scope>
</reference>
<name>A0A382GNK6_9ZZZZ</name>
<evidence type="ECO:0000313" key="1">
    <source>
        <dbReference type="EMBL" id="SVB76482.1"/>
    </source>
</evidence>
<feature type="non-terminal residue" evidence="1">
    <location>
        <position position="25"/>
    </location>
</feature>
<proteinExistence type="predicted"/>
<gene>
    <name evidence="1" type="ORF">METZ01_LOCUS229336</name>
</gene>
<dbReference type="EMBL" id="UINC01056442">
    <property type="protein sequence ID" value="SVB76482.1"/>
    <property type="molecule type" value="Genomic_DNA"/>
</dbReference>
<accession>A0A382GNK6</accession>
<protein>
    <submittedName>
        <fullName evidence="1">Uncharacterized protein</fullName>
    </submittedName>
</protein>